<dbReference type="AlphaFoldDB" id="A0A7J7CJY5"/>
<accession>A0A7J7CJY5</accession>
<name>A0A7J7CJY5_TRIWF</name>
<keyword evidence="2" id="KW-1185">Reference proteome</keyword>
<dbReference type="InParanoid" id="A0A7J7CJY5"/>
<protein>
    <submittedName>
        <fullName evidence="1">Uncharacterized protein</fullName>
    </submittedName>
</protein>
<dbReference type="EMBL" id="JAAARO010000016">
    <property type="protein sequence ID" value="KAF5734369.1"/>
    <property type="molecule type" value="Genomic_DNA"/>
</dbReference>
<comment type="caution">
    <text evidence="1">The sequence shown here is derived from an EMBL/GenBank/DDBJ whole genome shotgun (WGS) entry which is preliminary data.</text>
</comment>
<evidence type="ECO:0000313" key="2">
    <source>
        <dbReference type="Proteomes" id="UP000593562"/>
    </source>
</evidence>
<proteinExistence type="predicted"/>
<dbReference type="PANTHER" id="PTHR33641:SF15">
    <property type="entry name" value="AVR9_CF-9 RAPIDLY ELICITED PROTEIN"/>
    <property type="match status" value="1"/>
</dbReference>
<gene>
    <name evidence="1" type="ORF">HS088_TW16G00818</name>
</gene>
<sequence>MHSMFSPFDALCADFLGKKTQFSTTSAETNKKNGVLVKKIEETENFKEKKRERAAAAAPVRDHHKAPRFAPELDGLYCFETLVSY</sequence>
<dbReference type="Proteomes" id="UP000593562">
    <property type="component" value="Unassembled WGS sequence"/>
</dbReference>
<organism evidence="1 2">
    <name type="scientific">Tripterygium wilfordii</name>
    <name type="common">Thunder God vine</name>
    <dbReference type="NCBI Taxonomy" id="458696"/>
    <lineage>
        <taxon>Eukaryota</taxon>
        <taxon>Viridiplantae</taxon>
        <taxon>Streptophyta</taxon>
        <taxon>Embryophyta</taxon>
        <taxon>Tracheophyta</taxon>
        <taxon>Spermatophyta</taxon>
        <taxon>Magnoliopsida</taxon>
        <taxon>eudicotyledons</taxon>
        <taxon>Gunneridae</taxon>
        <taxon>Pentapetalae</taxon>
        <taxon>rosids</taxon>
        <taxon>fabids</taxon>
        <taxon>Celastrales</taxon>
        <taxon>Celastraceae</taxon>
        <taxon>Tripterygium</taxon>
    </lineage>
</organism>
<reference evidence="1 2" key="1">
    <citation type="journal article" date="2020" name="Nat. Commun.">
        <title>Genome of Tripterygium wilfordii and identification of cytochrome P450 involved in triptolide biosynthesis.</title>
        <authorList>
            <person name="Tu L."/>
            <person name="Su P."/>
            <person name="Zhang Z."/>
            <person name="Gao L."/>
            <person name="Wang J."/>
            <person name="Hu T."/>
            <person name="Zhou J."/>
            <person name="Zhang Y."/>
            <person name="Zhao Y."/>
            <person name="Liu Y."/>
            <person name="Song Y."/>
            <person name="Tong Y."/>
            <person name="Lu Y."/>
            <person name="Yang J."/>
            <person name="Xu C."/>
            <person name="Jia M."/>
            <person name="Peters R.J."/>
            <person name="Huang L."/>
            <person name="Gao W."/>
        </authorList>
    </citation>
    <scope>NUCLEOTIDE SEQUENCE [LARGE SCALE GENOMIC DNA]</scope>
    <source>
        <strain evidence="2">cv. XIE 37</strain>
        <tissue evidence="1">Leaf</tissue>
    </source>
</reference>
<evidence type="ECO:0000313" key="1">
    <source>
        <dbReference type="EMBL" id="KAF5734369.1"/>
    </source>
</evidence>
<dbReference type="PANTHER" id="PTHR33641">
    <property type="entry name" value="OS06G0133500 PROTEIN"/>
    <property type="match status" value="1"/>
</dbReference>
<dbReference type="FunCoup" id="A0A7J7CJY5">
    <property type="interactions" value="28"/>
</dbReference>